<accession>R0FJJ0</accession>
<sequence length="333" mass="35224">MEEADSSGGGSGDIGGYVGGGGDIAAGGGGSGDIGGYVGGGGDIAAGGGGSGDIGGYVGGGGDIAAGGRGKNKGKNIPNQARVDAEIRREQVRKRQLDIDLAGPAHQLPPQDYGDGSQMLIHWVLTYPDLLSEIYKQERDDCWAISLCAILLFHLNKDRPTNQHRAVDIENFIRDVKFSPAAVKSKKKFNAMDYAVGSLRKAIDYLHSPGIGKADGRKGSKASTFKSEFRKKDNASPEFIADLVQTNGLVGIIVALDVDFTDYAGGILVLRKPLRDSGLLRHALVIVAHGRMEDGALFFILQNSWGSGWGANGYARAIFDGDSDIFYLHKLLD</sequence>
<dbReference type="AlphaFoldDB" id="R0FJJ0"/>
<dbReference type="OrthoDB" id="1096775at2759"/>
<keyword evidence="3" id="KW-1185">Reference proteome</keyword>
<reference evidence="3" key="1">
    <citation type="journal article" date="2013" name="Nat. Genet.">
        <title>The Capsella rubella genome and the genomic consequences of rapid mating system evolution.</title>
        <authorList>
            <person name="Slotte T."/>
            <person name="Hazzouri K.M."/>
            <person name="Agren J.A."/>
            <person name="Koenig D."/>
            <person name="Maumus F."/>
            <person name="Guo Y.L."/>
            <person name="Steige K."/>
            <person name="Platts A.E."/>
            <person name="Escobar J.S."/>
            <person name="Newman L.K."/>
            <person name="Wang W."/>
            <person name="Mandakova T."/>
            <person name="Vello E."/>
            <person name="Smith L.M."/>
            <person name="Henz S.R."/>
            <person name="Steffen J."/>
            <person name="Takuno S."/>
            <person name="Brandvain Y."/>
            <person name="Coop G."/>
            <person name="Andolfatto P."/>
            <person name="Hu T.T."/>
            <person name="Blanchette M."/>
            <person name="Clark R.M."/>
            <person name="Quesneville H."/>
            <person name="Nordborg M."/>
            <person name="Gaut B.S."/>
            <person name="Lysak M.A."/>
            <person name="Jenkins J."/>
            <person name="Grimwood J."/>
            <person name="Chapman J."/>
            <person name="Prochnik S."/>
            <person name="Shu S."/>
            <person name="Rokhsar D."/>
            <person name="Schmutz J."/>
            <person name="Weigel D."/>
            <person name="Wright S.I."/>
        </authorList>
    </citation>
    <scope>NUCLEOTIDE SEQUENCE [LARGE SCALE GENOMIC DNA]</scope>
    <source>
        <strain evidence="3">cv. Monte Gargano</strain>
    </source>
</reference>
<dbReference type="KEGG" id="crb:17883461"/>
<dbReference type="eggNOG" id="KOG1543">
    <property type="taxonomic scope" value="Eukaryota"/>
</dbReference>
<evidence type="ECO:0000259" key="1">
    <source>
        <dbReference type="Pfam" id="PF00112"/>
    </source>
</evidence>
<dbReference type="Pfam" id="PF00112">
    <property type="entry name" value="Peptidase_C1"/>
    <property type="match status" value="1"/>
</dbReference>
<dbReference type="SUPFAM" id="SSF54001">
    <property type="entry name" value="Cysteine proteinases"/>
    <property type="match status" value="1"/>
</dbReference>
<feature type="domain" description="Peptidase C1A papain C-terminal" evidence="1">
    <location>
        <begin position="221"/>
        <end position="318"/>
    </location>
</feature>
<proteinExistence type="predicted"/>
<gene>
    <name evidence="2" type="ORF">CARUB_v10002867mg</name>
</gene>
<dbReference type="GO" id="GO:0008234">
    <property type="term" value="F:cysteine-type peptidase activity"/>
    <property type="evidence" value="ECO:0007669"/>
    <property type="project" value="InterPro"/>
</dbReference>
<organism evidence="2 3">
    <name type="scientific">Capsella rubella</name>
    <dbReference type="NCBI Taxonomy" id="81985"/>
    <lineage>
        <taxon>Eukaryota</taxon>
        <taxon>Viridiplantae</taxon>
        <taxon>Streptophyta</taxon>
        <taxon>Embryophyta</taxon>
        <taxon>Tracheophyta</taxon>
        <taxon>Spermatophyta</taxon>
        <taxon>Magnoliopsida</taxon>
        <taxon>eudicotyledons</taxon>
        <taxon>Gunneridae</taxon>
        <taxon>Pentapetalae</taxon>
        <taxon>rosids</taxon>
        <taxon>malvids</taxon>
        <taxon>Brassicales</taxon>
        <taxon>Brassicaceae</taxon>
        <taxon>Camelineae</taxon>
        <taxon>Capsella</taxon>
    </lineage>
</organism>
<dbReference type="GO" id="GO:0006508">
    <property type="term" value="P:proteolysis"/>
    <property type="evidence" value="ECO:0007669"/>
    <property type="project" value="InterPro"/>
</dbReference>
<name>R0FJJ0_9BRAS</name>
<dbReference type="MEROPS" id="C01.095"/>
<dbReference type="EMBL" id="KB870810">
    <property type="protein sequence ID" value="EOA22271.1"/>
    <property type="molecule type" value="Genomic_DNA"/>
</dbReference>
<dbReference type="InterPro" id="IPR038765">
    <property type="entry name" value="Papain-like_cys_pep_sf"/>
</dbReference>
<dbReference type="Gene3D" id="3.90.70.10">
    <property type="entry name" value="Cysteine proteinases"/>
    <property type="match status" value="1"/>
</dbReference>
<dbReference type="STRING" id="81985.R0FJJ0"/>
<evidence type="ECO:0000313" key="3">
    <source>
        <dbReference type="Proteomes" id="UP000029121"/>
    </source>
</evidence>
<dbReference type="InterPro" id="IPR000668">
    <property type="entry name" value="Peptidase_C1A_C"/>
</dbReference>
<evidence type="ECO:0000313" key="2">
    <source>
        <dbReference type="EMBL" id="EOA22271.1"/>
    </source>
</evidence>
<dbReference type="Proteomes" id="UP000029121">
    <property type="component" value="Unassembled WGS sequence"/>
</dbReference>
<protein>
    <recommendedName>
        <fullName evidence="1">Peptidase C1A papain C-terminal domain-containing protein</fullName>
    </recommendedName>
</protein>